<evidence type="ECO:0000256" key="8">
    <source>
        <dbReference type="ARBA" id="ARBA00030686"/>
    </source>
</evidence>
<keyword evidence="7 10" id="KW-0808">Transferase</keyword>
<dbReference type="Gene3D" id="3.40.50.10210">
    <property type="match status" value="1"/>
</dbReference>
<evidence type="ECO:0000256" key="4">
    <source>
        <dbReference type="ARBA" id="ARBA00015486"/>
    </source>
</evidence>
<comment type="function">
    <text evidence="10">Catalyzes the synthesis of alpha-ribazole-5'-phosphate from nicotinate mononucleotide (NAMN) and 5,6-dimethylbenzimidazole (DMB).</text>
</comment>
<evidence type="ECO:0000256" key="5">
    <source>
        <dbReference type="ARBA" id="ARBA00022573"/>
    </source>
</evidence>
<dbReference type="UniPathway" id="UPA00061">
    <property type="reaction ID" value="UER00516"/>
</dbReference>
<dbReference type="SUPFAM" id="SSF52733">
    <property type="entry name" value="Nicotinate mononucleotide:5,6-dimethylbenzimidazole phosphoribosyltransferase (CobT)"/>
    <property type="match status" value="1"/>
</dbReference>
<dbReference type="FunFam" id="3.40.50.10210:FF:000001">
    <property type="entry name" value="Nicotinate-nucleotide--dimethylbenzimidazole phosphoribosyltransferase"/>
    <property type="match status" value="1"/>
</dbReference>
<organism evidence="11 12">
    <name type="scientific">Victivallis lenta</name>
    <dbReference type="NCBI Taxonomy" id="2606640"/>
    <lineage>
        <taxon>Bacteria</taxon>
        <taxon>Pseudomonadati</taxon>
        <taxon>Lentisphaerota</taxon>
        <taxon>Lentisphaeria</taxon>
        <taxon>Victivallales</taxon>
        <taxon>Victivallaceae</taxon>
        <taxon>Victivallis</taxon>
    </lineage>
</organism>
<dbReference type="Pfam" id="PF02277">
    <property type="entry name" value="DBI_PRT"/>
    <property type="match status" value="1"/>
</dbReference>
<evidence type="ECO:0000256" key="7">
    <source>
        <dbReference type="ARBA" id="ARBA00022679"/>
    </source>
</evidence>
<comment type="catalytic activity">
    <reaction evidence="9 10">
        <text>5,6-dimethylbenzimidazole + nicotinate beta-D-ribonucleotide = alpha-ribazole 5'-phosphate + nicotinate + H(+)</text>
        <dbReference type="Rhea" id="RHEA:11196"/>
        <dbReference type="ChEBI" id="CHEBI:15378"/>
        <dbReference type="ChEBI" id="CHEBI:15890"/>
        <dbReference type="ChEBI" id="CHEBI:32544"/>
        <dbReference type="ChEBI" id="CHEBI:57502"/>
        <dbReference type="ChEBI" id="CHEBI:57918"/>
        <dbReference type="EC" id="2.4.2.21"/>
    </reaction>
</comment>
<keyword evidence="12" id="KW-1185">Reference proteome</keyword>
<evidence type="ECO:0000313" key="11">
    <source>
        <dbReference type="EMBL" id="MST97687.1"/>
    </source>
</evidence>
<feature type="active site" description="Proton acceptor" evidence="10">
    <location>
        <position position="321"/>
    </location>
</feature>
<proteinExistence type="inferred from homology"/>
<evidence type="ECO:0000256" key="1">
    <source>
        <dbReference type="ARBA" id="ARBA00005049"/>
    </source>
</evidence>
<evidence type="ECO:0000256" key="6">
    <source>
        <dbReference type="ARBA" id="ARBA00022676"/>
    </source>
</evidence>
<name>A0A844G209_9BACT</name>
<protein>
    <recommendedName>
        <fullName evidence="4 10">Nicotinate-nucleotide--dimethylbenzimidazole phosphoribosyltransferase</fullName>
        <shortName evidence="10">NN:DBI PRT</shortName>
        <ecNumber evidence="3 10">2.4.2.21</ecNumber>
    </recommendedName>
    <alternativeName>
        <fullName evidence="8 10">N(1)-alpha-phosphoribosyltransferase</fullName>
    </alternativeName>
</protein>
<evidence type="ECO:0000256" key="3">
    <source>
        <dbReference type="ARBA" id="ARBA00011991"/>
    </source>
</evidence>
<dbReference type="NCBIfam" id="TIGR03160">
    <property type="entry name" value="cobT_DBIPRT"/>
    <property type="match status" value="1"/>
</dbReference>
<evidence type="ECO:0000313" key="12">
    <source>
        <dbReference type="Proteomes" id="UP000435649"/>
    </source>
</evidence>
<dbReference type="CDD" id="cd02439">
    <property type="entry name" value="DMB-PRT_CobT"/>
    <property type="match status" value="1"/>
</dbReference>
<dbReference type="InterPro" id="IPR023195">
    <property type="entry name" value="Nict_dMeBzImd_PRibTrfase_N"/>
</dbReference>
<dbReference type="NCBIfam" id="NF000996">
    <property type="entry name" value="PRK00105.1"/>
    <property type="match status" value="1"/>
</dbReference>
<dbReference type="HAMAP" id="MF_00230">
    <property type="entry name" value="CobT"/>
    <property type="match status" value="1"/>
</dbReference>
<sequence>MKLLEETLAGIEPADSACREEARRYIDTLTMPRRALGRLLDLAEELAAMNRTLKFSAARKEIVLMAGDHGIVAQKVCPQPSSVTTQMVYNFVRGGAGINVLSRVARAHVSIVDMGVASDLSGLVQAGAVIDCKIAPGTADFSRGPAMSREQAVAALEAGIRVAQQLAPKVDVFATGEMGIGNTSPSSAIVAVLSGLTDPAPFVGRGAGLDPSKLAHKAAVIRRGIELNRPDPADGVDVLAKVGGFEIGGIAGLVLGAARLHKPVVVDGFISSAGALIAAALSPASRDYMILGHGSAEPGHVAMAKLLGKQPLLDLGMRLGEGTGAALALNLLDAASAIMNEMATFESARVTEEGLK</sequence>
<dbReference type="RefSeq" id="WP_154418703.1">
    <property type="nucleotide sequence ID" value="NZ_CALXOB010000057.1"/>
</dbReference>
<dbReference type="Proteomes" id="UP000435649">
    <property type="component" value="Unassembled WGS sequence"/>
</dbReference>
<gene>
    <name evidence="10 11" type="primary">cobT</name>
    <name evidence="11" type="ORF">FYJ85_11625</name>
</gene>
<evidence type="ECO:0000256" key="9">
    <source>
        <dbReference type="ARBA" id="ARBA00047340"/>
    </source>
</evidence>
<dbReference type="Gene3D" id="1.10.1610.10">
    <property type="match status" value="1"/>
</dbReference>
<dbReference type="EC" id="2.4.2.21" evidence="3 10"/>
<reference evidence="11 12" key="1">
    <citation type="submission" date="2019-08" db="EMBL/GenBank/DDBJ databases">
        <title>In-depth cultivation of the pig gut microbiome towards novel bacterial diversity and tailored functional studies.</title>
        <authorList>
            <person name="Wylensek D."/>
            <person name="Hitch T.C.A."/>
            <person name="Clavel T."/>
        </authorList>
    </citation>
    <scope>NUCLEOTIDE SEQUENCE [LARGE SCALE GENOMIC DNA]</scope>
    <source>
        <strain evidence="11 12">BBE-744-WT-12</strain>
    </source>
</reference>
<keyword evidence="6 10" id="KW-0328">Glycosyltransferase</keyword>
<dbReference type="PANTHER" id="PTHR43463:SF1">
    <property type="entry name" value="NICOTINATE-NUCLEOTIDE--DIMETHYLBENZIMIDAZOLE PHOSPHORIBOSYLTRANSFERASE"/>
    <property type="match status" value="1"/>
</dbReference>
<comment type="similarity">
    <text evidence="2 10">Belongs to the CobT family.</text>
</comment>
<comment type="pathway">
    <text evidence="1 10">Nucleoside biosynthesis; alpha-ribazole biosynthesis; alpha-ribazole from 5,6-dimethylbenzimidazole: step 1/2.</text>
</comment>
<comment type="caution">
    <text evidence="11">The sequence shown here is derived from an EMBL/GenBank/DDBJ whole genome shotgun (WGS) entry which is preliminary data.</text>
</comment>
<dbReference type="GO" id="GO:0009236">
    <property type="term" value="P:cobalamin biosynthetic process"/>
    <property type="evidence" value="ECO:0007669"/>
    <property type="project" value="UniProtKB-UniRule"/>
</dbReference>
<keyword evidence="5 10" id="KW-0169">Cobalamin biosynthesis</keyword>
<dbReference type="InterPro" id="IPR003200">
    <property type="entry name" value="Nict_dMeBzImd_PRibTrfase"/>
</dbReference>
<evidence type="ECO:0000256" key="10">
    <source>
        <dbReference type="HAMAP-Rule" id="MF_00230"/>
    </source>
</evidence>
<dbReference type="InterPro" id="IPR036087">
    <property type="entry name" value="Nict_dMeBzImd_PRibTrfase_sf"/>
</dbReference>
<dbReference type="EMBL" id="VUNS01000011">
    <property type="protein sequence ID" value="MST97687.1"/>
    <property type="molecule type" value="Genomic_DNA"/>
</dbReference>
<evidence type="ECO:0000256" key="2">
    <source>
        <dbReference type="ARBA" id="ARBA00007110"/>
    </source>
</evidence>
<dbReference type="AlphaFoldDB" id="A0A844G209"/>
<dbReference type="GO" id="GO:0008939">
    <property type="term" value="F:nicotinate-nucleotide-dimethylbenzimidazole phosphoribosyltransferase activity"/>
    <property type="evidence" value="ECO:0007669"/>
    <property type="project" value="UniProtKB-UniRule"/>
</dbReference>
<dbReference type="PANTHER" id="PTHR43463">
    <property type="entry name" value="NICOTINATE-NUCLEOTIDE--DIMETHYLBENZIMIDAZOLE PHOSPHORIBOSYLTRANSFERASE"/>
    <property type="match status" value="1"/>
</dbReference>
<dbReference type="InterPro" id="IPR017846">
    <property type="entry name" value="Nict_dMeBzImd_PRibTrfase_bact"/>
</dbReference>
<accession>A0A844G209</accession>